<gene>
    <name evidence="2" type="ORF">SAMN05421863_10634</name>
</gene>
<feature type="domain" description="FRG" evidence="1">
    <location>
        <begin position="41"/>
        <end position="172"/>
    </location>
</feature>
<dbReference type="EMBL" id="FOUB01000063">
    <property type="protein sequence ID" value="SFM86862.1"/>
    <property type="molecule type" value="Genomic_DNA"/>
</dbReference>
<dbReference type="AlphaFoldDB" id="A0A1I4UD28"/>
<proteinExistence type="predicted"/>
<dbReference type="SMART" id="SM00901">
    <property type="entry name" value="FRG"/>
    <property type="match status" value="1"/>
</dbReference>
<evidence type="ECO:0000313" key="3">
    <source>
        <dbReference type="Proteomes" id="UP000183287"/>
    </source>
</evidence>
<dbReference type="OrthoDB" id="9816036at2"/>
<keyword evidence="3" id="KW-1185">Reference proteome</keyword>
<protein>
    <submittedName>
        <fullName evidence="2">FRG domain-containing protein</fullName>
    </submittedName>
</protein>
<dbReference type="InterPro" id="IPR014966">
    <property type="entry name" value="FRG-dom"/>
</dbReference>
<reference evidence="3" key="1">
    <citation type="submission" date="2016-10" db="EMBL/GenBank/DDBJ databases">
        <authorList>
            <person name="Varghese N."/>
            <person name="Submissions S."/>
        </authorList>
    </citation>
    <scope>NUCLEOTIDE SEQUENCE [LARGE SCALE GENOMIC DNA]</scope>
    <source>
        <strain evidence="3">Nm44</strain>
    </source>
</reference>
<evidence type="ECO:0000259" key="1">
    <source>
        <dbReference type="SMART" id="SM00901"/>
    </source>
</evidence>
<accession>A0A1I4UD28</accession>
<organism evidence="2 3">
    <name type="scientific">Nitrosomonas communis</name>
    <dbReference type="NCBI Taxonomy" id="44574"/>
    <lineage>
        <taxon>Bacteria</taxon>
        <taxon>Pseudomonadati</taxon>
        <taxon>Pseudomonadota</taxon>
        <taxon>Betaproteobacteria</taxon>
        <taxon>Nitrosomonadales</taxon>
        <taxon>Nitrosomonadaceae</taxon>
        <taxon>Nitrosomonas</taxon>
    </lineage>
</organism>
<sequence length="290" mass="33290">MIVNPSRPDTRVIADGTEWVPTSFEGFLHELHHVTNTCQEQDSLVLFRGHRERKWLLESTFARSFKSILLQNSPEQKSLKQMVRFHGLHWVAHDLLLKKYEKLVQPSTGLIAAENEHGIDAYFELMKRIQQYPDEPDHPHFLKGTNFLDWTLSLDVALYFANEEKNGDGAIFICDATAAGPTLQKLPLLEVLKKMREQLDAGQSRGGPLLFNPPKQILNHRAKNQQAVYFAQMNLLFDLNYIWKIRENDQPGNKICIKLVLPAGSEAKASKYLEEKGVNHDYIYPDKKAN</sequence>
<evidence type="ECO:0000313" key="2">
    <source>
        <dbReference type="EMBL" id="SFM86862.1"/>
    </source>
</evidence>
<dbReference type="RefSeq" id="WP_074906713.1">
    <property type="nucleotide sequence ID" value="NZ_FOUB01000063.1"/>
</dbReference>
<dbReference type="Proteomes" id="UP000183287">
    <property type="component" value="Unassembled WGS sequence"/>
</dbReference>
<name>A0A1I4UD28_9PROT</name>